<feature type="compositionally biased region" description="Polar residues" evidence="3">
    <location>
        <begin position="100"/>
        <end position="118"/>
    </location>
</feature>
<dbReference type="PANTHER" id="PTHR47431">
    <property type="entry name" value="ZN(II)2CYS6 TRANSCRIPTION FACTOR (EUROFUNG)-RELATED"/>
    <property type="match status" value="1"/>
</dbReference>
<feature type="compositionally biased region" description="Polar residues" evidence="3">
    <location>
        <begin position="8"/>
        <end position="19"/>
    </location>
</feature>
<dbReference type="GO" id="GO:0000981">
    <property type="term" value="F:DNA-binding transcription factor activity, RNA polymerase II-specific"/>
    <property type="evidence" value="ECO:0007669"/>
    <property type="project" value="InterPro"/>
</dbReference>
<dbReference type="PANTHER" id="PTHR47431:SF1">
    <property type="entry name" value="ZN(II)2CYS6 TRANSCRIPTION FACTOR (EUROFUNG)"/>
    <property type="match status" value="1"/>
</dbReference>
<feature type="compositionally biased region" description="Basic residues" evidence="3">
    <location>
        <begin position="187"/>
        <end position="197"/>
    </location>
</feature>
<organism evidence="5 6">
    <name type="scientific">Pyronema omphalodes (strain CBS 100304)</name>
    <name type="common">Pyronema confluens</name>
    <dbReference type="NCBI Taxonomy" id="1076935"/>
    <lineage>
        <taxon>Eukaryota</taxon>
        <taxon>Fungi</taxon>
        <taxon>Dikarya</taxon>
        <taxon>Ascomycota</taxon>
        <taxon>Pezizomycotina</taxon>
        <taxon>Pezizomycetes</taxon>
        <taxon>Pezizales</taxon>
        <taxon>Pyronemataceae</taxon>
        <taxon>Pyronema</taxon>
    </lineage>
</organism>
<dbReference type="CDD" id="cd12148">
    <property type="entry name" value="fungal_TF_MHR"/>
    <property type="match status" value="1"/>
</dbReference>
<proteinExistence type="predicted"/>
<dbReference type="CDD" id="cd00067">
    <property type="entry name" value="GAL4"/>
    <property type="match status" value="1"/>
</dbReference>
<dbReference type="Pfam" id="PF04082">
    <property type="entry name" value="Fungal_trans"/>
    <property type="match status" value="1"/>
</dbReference>
<evidence type="ECO:0000313" key="5">
    <source>
        <dbReference type="EMBL" id="CCX29832.1"/>
    </source>
</evidence>
<feature type="compositionally biased region" description="Polar residues" evidence="3">
    <location>
        <begin position="198"/>
        <end position="216"/>
    </location>
</feature>
<dbReference type="Gene3D" id="4.10.240.10">
    <property type="entry name" value="Zn(2)-C6 fungal-type DNA-binding domain"/>
    <property type="match status" value="1"/>
</dbReference>
<feature type="domain" description="Zn(2)-C6 fungal-type" evidence="4">
    <location>
        <begin position="152"/>
        <end position="182"/>
    </location>
</feature>
<keyword evidence="1" id="KW-0479">Metal-binding</keyword>
<keyword evidence="2" id="KW-0539">Nucleus</keyword>
<dbReference type="InterPro" id="IPR001138">
    <property type="entry name" value="Zn2Cys6_DnaBD"/>
</dbReference>
<sequence length="735" mass="79357">MSYAPPTTGASGASYTTIYSGLPPPQPDYSSSELEGTSTDTARKSSIADYSDHDRTNDGYSSAASFDFSGAQSAAGPYRRSSTSQRMGTTPPYARPRYTADSQSPTSQIYTSQQSQAGSVVSPTATSPTSSTAGQQYQRIARFVGPPPVALACTECRSRHLKCDAGTPQCSRCLADKRDCTYVKSRRGWKGTRRKKVQSSTGESSKSGAALQSGTDTEGPDGGYSSAPPPPAPIEPPKLPPPTALPAGPRPPQPSPLDTLRAHHKSSTHFPSQQEPLHEPSANLMQLYYSYFHPSHPFCLPPAYIIKTPAQHLTVLLAVMRYIASFFAPAARTDIFCREAETALFGAANPPPKDAFTVQALLLFAIGLHSEGERERSAQVKDFAAELALELGMNRAEFSSGTGGEGDAGRVLEESWRRTWWELYFVDGIMAAVHQRDEFRLWSVECTVPLPCEELDYAGGRIREPHSLQEFDDRYFADDSTVFSSYAYRVEAIRILGQVLSVNMGGTGGAPDETRADAADASLANWGLHLPDAKKELVNGGARRVDEMLFQAHMVYNAAIMYLNRPRSHLAIPLIPDETLVTPPTSWHTSHKPVALHTARTIAAANNISKLVTLPTPIIKHTPFLTCVITLAAVVHLSACSWLLSGDEGFLAKERIRLGVGALRSLGGVWGVAGSVLKQVKGVAREVFRLEGGGGGQGVVSEEEVLRYIEEEEPSDWGGDWASGVTHGWDGSNGL</sequence>
<dbReference type="PROSITE" id="PS50048">
    <property type="entry name" value="ZN2_CY6_FUNGAL_2"/>
    <property type="match status" value="1"/>
</dbReference>
<dbReference type="PROSITE" id="PS00463">
    <property type="entry name" value="ZN2_CY6_FUNGAL_1"/>
    <property type="match status" value="1"/>
</dbReference>
<dbReference type="GO" id="GO:0008270">
    <property type="term" value="F:zinc ion binding"/>
    <property type="evidence" value="ECO:0007669"/>
    <property type="project" value="InterPro"/>
</dbReference>
<dbReference type="eggNOG" id="ENOG502QVKR">
    <property type="taxonomic scope" value="Eukaryota"/>
</dbReference>
<dbReference type="AlphaFoldDB" id="U4LE86"/>
<evidence type="ECO:0000256" key="3">
    <source>
        <dbReference type="SAM" id="MobiDB-lite"/>
    </source>
</evidence>
<dbReference type="OrthoDB" id="5367487at2759"/>
<dbReference type="GO" id="GO:0003677">
    <property type="term" value="F:DNA binding"/>
    <property type="evidence" value="ECO:0007669"/>
    <property type="project" value="InterPro"/>
</dbReference>
<gene>
    <name evidence="5" type="ORF">PCON_07629</name>
</gene>
<feature type="region of interest" description="Disordered" evidence="3">
    <location>
        <begin position="1"/>
        <end position="139"/>
    </location>
</feature>
<dbReference type="Proteomes" id="UP000018144">
    <property type="component" value="Unassembled WGS sequence"/>
</dbReference>
<dbReference type="InterPro" id="IPR007219">
    <property type="entry name" value="XnlR_reg_dom"/>
</dbReference>
<keyword evidence="6" id="KW-1185">Reference proteome</keyword>
<dbReference type="SMART" id="SM00066">
    <property type="entry name" value="GAL4"/>
    <property type="match status" value="1"/>
</dbReference>
<dbReference type="EMBL" id="HF935391">
    <property type="protein sequence ID" value="CCX29832.1"/>
    <property type="molecule type" value="Genomic_DNA"/>
</dbReference>
<dbReference type="Pfam" id="PF00172">
    <property type="entry name" value="Zn_clus"/>
    <property type="match status" value="1"/>
</dbReference>
<evidence type="ECO:0000256" key="2">
    <source>
        <dbReference type="ARBA" id="ARBA00023242"/>
    </source>
</evidence>
<evidence type="ECO:0000259" key="4">
    <source>
        <dbReference type="PROSITE" id="PS50048"/>
    </source>
</evidence>
<dbReference type="InterPro" id="IPR036864">
    <property type="entry name" value="Zn2-C6_fun-type_DNA-bd_sf"/>
</dbReference>
<reference evidence="5 6" key="1">
    <citation type="journal article" date="2013" name="PLoS Genet.">
        <title>The genome and development-dependent transcriptomes of Pyronema confluens: a window into fungal evolution.</title>
        <authorList>
            <person name="Traeger S."/>
            <person name="Altegoer F."/>
            <person name="Freitag M."/>
            <person name="Gabaldon T."/>
            <person name="Kempken F."/>
            <person name="Kumar A."/>
            <person name="Marcet-Houben M."/>
            <person name="Poggeler S."/>
            <person name="Stajich J.E."/>
            <person name="Nowrousian M."/>
        </authorList>
    </citation>
    <scope>NUCLEOTIDE SEQUENCE [LARGE SCALE GENOMIC DNA]</scope>
    <source>
        <strain evidence="6">CBS 100304</strain>
        <tissue evidence="5">Vegetative mycelium</tissue>
    </source>
</reference>
<protein>
    <submittedName>
        <fullName evidence="5">Similar to Acetamidase regulatory protein acc. no. Q06157</fullName>
    </submittedName>
</protein>
<evidence type="ECO:0000313" key="6">
    <source>
        <dbReference type="Proteomes" id="UP000018144"/>
    </source>
</evidence>
<feature type="region of interest" description="Disordered" evidence="3">
    <location>
        <begin position="187"/>
        <end position="276"/>
    </location>
</feature>
<dbReference type="STRING" id="1076935.U4LE86"/>
<dbReference type="OMA" id="WDLFIID"/>
<feature type="compositionally biased region" description="Pro residues" evidence="3">
    <location>
        <begin position="227"/>
        <end position="255"/>
    </location>
</feature>
<dbReference type="GO" id="GO:0006351">
    <property type="term" value="P:DNA-templated transcription"/>
    <property type="evidence" value="ECO:0007669"/>
    <property type="project" value="InterPro"/>
</dbReference>
<dbReference type="SUPFAM" id="SSF57701">
    <property type="entry name" value="Zn2/Cys6 DNA-binding domain"/>
    <property type="match status" value="1"/>
</dbReference>
<accession>U4LE86</accession>
<feature type="compositionally biased region" description="Low complexity" evidence="3">
    <location>
        <begin position="119"/>
        <end position="133"/>
    </location>
</feature>
<feature type="compositionally biased region" description="Polar residues" evidence="3">
    <location>
        <begin position="28"/>
        <end position="40"/>
    </location>
</feature>
<name>U4LE86_PYROM</name>
<evidence type="ECO:0000256" key="1">
    <source>
        <dbReference type="ARBA" id="ARBA00022723"/>
    </source>
</evidence>